<dbReference type="Proteomes" id="UP000001058">
    <property type="component" value="Unassembled WGS sequence"/>
</dbReference>
<proteinExistence type="predicted"/>
<dbReference type="GeneID" id="9624686"/>
<evidence type="ECO:0000313" key="3">
    <source>
        <dbReference type="Proteomes" id="UP000001058"/>
    </source>
</evidence>
<sequence length="148" mass="16172">MTQSWHGTEWTFYIACTCSPLSNRLGAWAGFPVVMQEPQGMLPWTTGDKGSGSTGIAWIMHCKGHQCISLLMLALAIVQLWTPGSPAGILPCWFHSHCSTWLIGRSPLVSTTPNHSCEHKPEVMPVEESAARQLGDWPEQQQAQAGAT</sequence>
<protein>
    <submittedName>
        <fullName evidence="2">Uncharacterized protein</fullName>
    </submittedName>
</protein>
<accession>D8TKD4</accession>
<reference evidence="2 3" key="1">
    <citation type="journal article" date="2010" name="Science">
        <title>Genomic analysis of organismal complexity in the multicellular green alga Volvox carteri.</title>
        <authorList>
            <person name="Prochnik S.E."/>
            <person name="Umen J."/>
            <person name="Nedelcu A.M."/>
            <person name="Hallmann A."/>
            <person name="Miller S.M."/>
            <person name="Nishii I."/>
            <person name="Ferris P."/>
            <person name="Kuo A."/>
            <person name="Mitros T."/>
            <person name="Fritz-Laylin L.K."/>
            <person name="Hellsten U."/>
            <person name="Chapman J."/>
            <person name="Simakov O."/>
            <person name="Rensing S.A."/>
            <person name="Terry A."/>
            <person name="Pangilinan J."/>
            <person name="Kapitonov V."/>
            <person name="Jurka J."/>
            <person name="Salamov A."/>
            <person name="Shapiro H."/>
            <person name="Schmutz J."/>
            <person name="Grimwood J."/>
            <person name="Lindquist E."/>
            <person name="Lucas S."/>
            <person name="Grigoriev I.V."/>
            <person name="Schmitt R."/>
            <person name="Kirk D."/>
            <person name="Rokhsar D.S."/>
        </authorList>
    </citation>
    <scope>NUCLEOTIDE SEQUENCE [LARGE SCALE GENOMIC DNA]</scope>
    <source>
        <strain evidence="3">f. Nagariensis / Eve</strain>
    </source>
</reference>
<dbReference type="KEGG" id="vcn:VOLCADRAFT_87174"/>
<name>D8TKD4_VOLCA</name>
<evidence type="ECO:0000313" key="2">
    <source>
        <dbReference type="EMBL" id="EFJ52228.1"/>
    </source>
</evidence>
<dbReference type="InParanoid" id="D8TKD4"/>
<evidence type="ECO:0000256" key="1">
    <source>
        <dbReference type="SAM" id="MobiDB-lite"/>
    </source>
</evidence>
<dbReference type="EMBL" id="GL378325">
    <property type="protein sequence ID" value="EFJ52228.1"/>
    <property type="molecule type" value="Genomic_DNA"/>
</dbReference>
<feature type="compositionally biased region" description="Polar residues" evidence="1">
    <location>
        <begin position="139"/>
        <end position="148"/>
    </location>
</feature>
<organism evidence="3">
    <name type="scientific">Volvox carteri f. nagariensis</name>
    <dbReference type="NCBI Taxonomy" id="3068"/>
    <lineage>
        <taxon>Eukaryota</taxon>
        <taxon>Viridiplantae</taxon>
        <taxon>Chlorophyta</taxon>
        <taxon>core chlorophytes</taxon>
        <taxon>Chlorophyceae</taxon>
        <taxon>CS clade</taxon>
        <taxon>Chlamydomonadales</taxon>
        <taxon>Volvocaceae</taxon>
        <taxon>Volvox</taxon>
    </lineage>
</organism>
<keyword evidence="3" id="KW-1185">Reference proteome</keyword>
<dbReference type="RefSeq" id="XP_002947002.1">
    <property type="nucleotide sequence ID" value="XM_002946956.1"/>
</dbReference>
<gene>
    <name evidence="2" type="ORF">VOLCADRAFT_87174</name>
</gene>
<dbReference type="AlphaFoldDB" id="D8TKD4"/>
<feature type="region of interest" description="Disordered" evidence="1">
    <location>
        <begin position="114"/>
        <end position="148"/>
    </location>
</feature>